<dbReference type="InterPro" id="IPR005151">
    <property type="entry name" value="Tail-specific_protease"/>
</dbReference>
<evidence type="ECO:0000313" key="3">
    <source>
        <dbReference type="Proteomes" id="UP000220527"/>
    </source>
</evidence>
<evidence type="ECO:0000259" key="1">
    <source>
        <dbReference type="SMART" id="SM00245"/>
    </source>
</evidence>
<dbReference type="GO" id="GO:0006508">
    <property type="term" value="P:proteolysis"/>
    <property type="evidence" value="ECO:0007669"/>
    <property type="project" value="InterPro"/>
</dbReference>
<sequence length="475" mass="52659">MPKDPTWIDQHNQTMRFLSILADVWGQIYLFHPALVRRPQLRWDEVLLRAIPAVERAQSLPDLVTVLNSLLFQPLRDPSSFATLSPVRPATPATGLRRVHEGWNEHGRPYIYRQTWQPIADACDPHVIKLYPEGLCVQIHTALAWPEDEPPPPLAFAPPGVEHTMPLSRATRLLGLFKTYSVLAALFPLTSEQAGDGPHQVPPLLATWLPLIAEASDQASFYHHMNALAATLHDGHATAWHPDLHAGAAPPEQAAEPQLPFPVPEAVRHLRKLGPDLAYMNPFAIPDRQTLREAFALLTGIRGLILDLRGYPRCHFPQELIRCLCRETVVSPCYAIPRVFHPERQYRQWRHIQYTVTPDCAYPLFAEPVVALIDVTTQSAAEDVAMYLRNAARAVFVGAATPGCHGNAAYIDLPDGGWFSFTGMRVTWPDGTPFQGIGLAPDVAVDAGATGHDNILAAGVEVLTRLVREQHGCTQ</sequence>
<dbReference type="Pfam" id="PF03572">
    <property type="entry name" value="Peptidase_S41"/>
    <property type="match status" value="1"/>
</dbReference>
<feature type="domain" description="Tail specific protease" evidence="1">
    <location>
        <begin position="266"/>
        <end position="446"/>
    </location>
</feature>
<dbReference type="RefSeq" id="WP_097645835.1">
    <property type="nucleotide sequence ID" value="NZ_NQWI01000159.1"/>
</dbReference>
<evidence type="ECO:0000313" key="2">
    <source>
        <dbReference type="EMBL" id="PDW00967.1"/>
    </source>
</evidence>
<dbReference type="SMART" id="SM00245">
    <property type="entry name" value="TSPc"/>
    <property type="match status" value="1"/>
</dbReference>
<proteinExistence type="predicted"/>
<dbReference type="Proteomes" id="UP000220527">
    <property type="component" value="Unassembled WGS sequence"/>
</dbReference>
<name>A0A2A6REI4_9CHLR</name>
<reference evidence="3" key="1">
    <citation type="submission" date="2017-08" db="EMBL/GenBank/DDBJ databases">
        <authorList>
            <person name="Grouzdev D.S."/>
            <person name="Gaisin V.A."/>
            <person name="Rysina M.S."/>
            <person name="Gorlenko V.M."/>
        </authorList>
    </citation>
    <scope>NUCLEOTIDE SEQUENCE [LARGE SCALE GENOMIC DNA]</scope>
    <source>
        <strain evidence="3">Kir15-3F</strain>
    </source>
</reference>
<dbReference type="OrthoDB" id="5379939at2"/>
<keyword evidence="3" id="KW-1185">Reference proteome</keyword>
<comment type="caution">
    <text evidence="2">The sequence shown here is derived from an EMBL/GenBank/DDBJ whole genome shotgun (WGS) entry which is preliminary data.</text>
</comment>
<gene>
    <name evidence="2" type="ORF">CJ255_19920</name>
</gene>
<dbReference type="Gene3D" id="3.90.226.10">
    <property type="entry name" value="2-enoyl-CoA Hydratase, Chain A, domain 1"/>
    <property type="match status" value="1"/>
</dbReference>
<organism evidence="2 3">
    <name type="scientific">Candidatus Viridilinea mediisalina</name>
    <dbReference type="NCBI Taxonomy" id="2024553"/>
    <lineage>
        <taxon>Bacteria</taxon>
        <taxon>Bacillati</taxon>
        <taxon>Chloroflexota</taxon>
        <taxon>Chloroflexia</taxon>
        <taxon>Chloroflexales</taxon>
        <taxon>Chloroflexineae</taxon>
        <taxon>Oscillochloridaceae</taxon>
        <taxon>Candidatus Viridilinea</taxon>
    </lineage>
</organism>
<dbReference type="EMBL" id="NQWI01000159">
    <property type="protein sequence ID" value="PDW00967.1"/>
    <property type="molecule type" value="Genomic_DNA"/>
</dbReference>
<dbReference type="InterPro" id="IPR029045">
    <property type="entry name" value="ClpP/crotonase-like_dom_sf"/>
</dbReference>
<dbReference type="AlphaFoldDB" id="A0A2A6REI4"/>
<dbReference type="SUPFAM" id="SSF52096">
    <property type="entry name" value="ClpP/crotonase"/>
    <property type="match status" value="1"/>
</dbReference>
<accession>A0A2A6REI4</accession>
<protein>
    <recommendedName>
        <fullName evidence="1">Tail specific protease domain-containing protein</fullName>
    </recommendedName>
</protein>
<dbReference type="GO" id="GO:0008236">
    <property type="term" value="F:serine-type peptidase activity"/>
    <property type="evidence" value="ECO:0007669"/>
    <property type="project" value="InterPro"/>
</dbReference>